<dbReference type="InParanoid" id="Q23C22"/>
<evidence type="ECO:0000313" key="6">
    <source>
        <dbReference type="Proteomes" id="UP000009168"/>
    </source>
</evidence>
<dbReference type="PROSITE" id="PS50090">
    <property type="entry name" value="MYB_LIKE"/>
    <property type="match status" value="1"/>
</dbReference>
<dbReference type="EMBL" id="GG662718">
    <property type="protein sequence ID" value="EAR93946.1"/>
    <property type="molecule type" value="Genomic_DNA"/>
</dbReference>
<feature type="compositionally biased region" description="Low complexity" evidence="2">
    <location>
        <begin position="302"/>
        <end position="324"/>
    </location>
</feature>
<feature type="compositionally biased region" description="Polar residues" evidence="2">
    <location>
        <begin position="232"/>
        <end position="247"/>
    </location>
</feature>
<name>Q23C22_TETTS</name>
<sequence length="836" mass="96860">MNSNQTIQQESNHYLHQVLEKDSNNNMQLEGNFNIEEEVANKNSIEGQDDDEEAAIVKQNNIQLQNHKSQQISQRDYNQERFSASCNLPIQNSKFMQSMSAQNSDSTQIPFVEREHQSSIENSICQTFVTFQERPRSDSQNLQVFNQKNKSLGNQQMHNYNVSTMNNEILSQQWRGFQENITQNSFEINSTNQFTEKNTNKNNLSGQDSMEDETSSLSNSQPAKKQKKAISKVSNGSPQSGSLQSSFQKIVNRKKSNTINTSIFSTASQKKERIQYQQIQKEMLNFNNSDIINHQLNKLEENTANSNNNNNNGNNNNIMNNSETSENDINEEGQISVDKNSNNISNHLKRGNNEANLLDNKNLNQQQSIGQNNENQSKKVRFTAEEDEALIKLIQIHGKKWKVISELMDGKNETRIRNRYYSYIRKILKPGEVTPTLAANNQQQEEYAFDQINLIEGVNEQNNPESFQEQQLNLKNSIQVQNGGKNINGRQGLNNHEENNNNKIDNIQIEQQDQKLIENHNDQYNNLQQSIQQNAQPFFNSTLFESLNALTLNNFDKNFNSALYDGNFMDNQNYHNNFQSNPQDSLLVQSYNQLCQFPFSSNNLNFDYLNNKIPSFKFINGFEGSLANLDANQTNFSKSYLYNQKSSLQDFEVIDAEDFNQKFYRAGKESHPIFNSNPAFQDEENLNQQNQQAHNNNNNQKSENMMQNFCPNRILRSLNEKNHYQEEPSPLIFAKAQKKYDPKRFANINPDQAFQNQNPVSHFSMEEEMDEDYANKQTRPLYNQNDERRAYMSMSDNEKIQKIMYLNSQVENIQTLIQQCKQQILNEIISKNQSNV</sequence>
<keyword evidence="6" id="KW-1185">Reference proteome</keyword>
<feature type="domain" description="HTH myb-type" evidence="4">
    <location>
        <begin position="378"/>
        <end position="428"/>
    </location>
</feature>
<dbReference type="InterPro" id="IPR009057">
    <property type="entry name" value="Homeodomain-like_sf"/>
</dbReference>
<dbReference type="Pfam" id="PF00249">
    <property type="entry name" value="Myb_DNA-binding"/>
    <property type="match status" value="1"/>
</dbReference>
<dbReference type="RefSeq" id="XP_001014191.1">
    <property type="nucleotide sequence ID" value="XM_001014191.1"/>
</dbReference>
<dbReference type="Gene3D" id="1.10.10.60">
    <property type="entry name" value="Homeodomain-like"/>
    <property type="match status" value="1"/>
</dbReference>
<feature type="domain" description="Myb-like" evidence="3">
    <location>
        <begin position="374"/>
        <end position="424"/>
    </location>
</feature>
<reference evidence="6" key="1">
    <citation type="journal article" date="2006" name="PLoS Biol.">
        <title>Macronuclear genome sequence of the ciliate Tetrahymena thermophila, a model eukaryote.</title>
        <authorList>
            <person name="Eisen J.A."/>
            <person name="Coyne R.S."/>
            <person name="Wu M."/>
            <person name="Wu D."/>
            <person name="Thiagarajan M."/>
            <person name="Wortman J.R."/>
            <person name="Badger J.H."/>
            <person name="Ren Q."/>
            <person name="Amedeo P."/>
            <person name="Jones K.M."/>
            <person name="Tallon L.J."/>
            <person name="Delcher A.L."/>
            <person name="Salzberg S.L."/>
            <person name="Silva J.C."/>
            <person name="Haas B.J."/>
            <person name="Majoros W.H."/>
            <person name="Farzad M."/>
            <person name="Carlton J.M."/>
            <person name="Smith R.K. Jr."/>
            <person name="Garg J."/>
            <person name="Pearlman R.E."/>
            <person name="Karrer K.M."/>
            <person name="Sun L."/>
            <person name="Manning G."/>
            <person name="Elde N.C."/>
            <person name="Turkewitz A.P."/>
            <person name="Asai D.J."/>
            <person name="Wilkes D.E."/>
            <person name="Wang Y."/>
            <person name="Cai H."/>
            <person name="Collins K."/>
            <person name="Stewart B.A."/>
            <person name="Lee S.R."/>
            <person name="Wilamowska K."/>
            <person name="Weinberg Z."/>
            <person name="Ruzzo W.L."/>
            <person name="Wloga D."/>
            <person name="Gaertig J."/>
            <person name="Frankel J."/>
            <person name="Tsao C.-C."/>
            <person name="Gorovsky M.A."/>
            <person name="Keeling P.J."/>
            <person name="Waller R.F."/>
            <person name="Patron N.J."/>
            <person name="Cherry J.M."/>
            <person name="Stover N.A."/>
            <person name="Krieger C.J."/>
            <person name="del Toro C."/>
            <person name="Ryder H.F."/>
            <person name="Williamson S.C."/>
            <person name="Barbeau R.A."/>
            <person name="Hamilton E.P."/>
            <person name="Orias E."/>
        </authorList>
    </citation>
    <scope>NUCLEOTIDE SEQUENCE [LARGE SCALE GENOMIC DNA]</scope>
    <source>
        <strain evidence="6">SB210</strain>
    </source>
</reference>
<feature type="region of interest" description="Disordered" evidence="2">
    <location>
        <begin position="302"/>
        <end position="328"/>
    </location>
</feature>
<feature type="coiled-coil region" evidence="1">
    <location>
        <begin position="493"/>
        <end position="530"/>
    </location>
</feature>
<evidence type="ECO:0000313" key="5">
    <source>
        <dbReference type="EMBL" id="EAR93946.1"/>
    </source>
</evidence>
<evidence type="ECO:0000256" key="2">
    <source>
        <dbReference type="SAM" id="MobiDB-lite"/>
    </source>
</evidence>
<feature type="region of interest" description="Disordered" evidence="2">
    <location>
        <begin position="190"/>
        <end position="247"/>
    </location>
</feature>
<keyword evidence="1" id="KW-0175">Coiled coil</keyword>
<dbReference type="GO" id="GO:0003677">
    <property type="term" value="F:DNA binding"/>
    <property type="evidence" value="ECO:0007669"/>
    <property type="project" value="UniProtKB-KW"/>
</dbReference>
<feature type="compositionally biased region" description="Polar residues" evidence="2">
    <location>
        <begin position="190"/>
        <end position="208"/>
    </location>
</feature>
<organism evidence="5 6">
    <name type="scientific">Tetrahymena thermophila (strain SB210)</name>
    <dbReference type="NCBI Taxonomy" id="312017"/>
    <lineage>
        <taxon>Eukaryota</taxon>
        <taxon>Sar</taxon>
        <taxon>Alveolata</taxon>
        <taxon>Ciliophora</taxon>
        <taxon>Intramacronucleata</taxon>
        <taxon>Oligohymenophorea</taxon>
        <taxon>Hymenostomatida</taxon>
        <taxon>Tetrahymenina</taxon>
        <taxon>Tetrahymenidae</taxon>
        <taxon>Tetrahymena</taxon>
    </lineage>
</organism>
<dbReference type="InterPro" id="IPR001005">
    <property type="entry name" value="SANT/Myb"/>
</dbReference>
<evidence type="ECO:0000259" key="4">
    <source>
        <dbReference type="PROSITE" id="PS51294"/>
    </source>
</evidence>
<dbReference type="SUPFAM" id="SSF46689">
    <property type="entry name" value="Homeodomain-like"/>
    <property type="match status" value="1"/>
</dbReference>
<dbReference type="SMART" id="SM00717">
    <property type="entry name" value="SANT"/>
    <property type="match status" value="1"/>
</dbReference>
<evidence type="ECO:0000259" key="3">
    <source>
        <dbReference type="PROSITE" id="PS50090"/>
    </source>
</evidence>
<dbReference type="InterPro" id="IPR017930">
    <property type="entry name" value="Myb_dom"/>
</dbReference>
<dbReference type="CDD" id="cd00167">
    <property type="entry name" value="SANT"/>
    <property type="match status" value="1"/>
</dbReference>
<gene>
    <name evidence="5" type="ORF">TTHERM_00224610</name>
</gene>
<dbReference type="HOGENOM" id="CLU_339969_0_0_1"/>
<dbReference type="STRING" id="312017.Q23C22"/>
<dbReference type="OrthoDB" id="2143914at2759"/>
<dbReference type="AlphaFoldDB" id="Q23C22"/>
<dbReference type="PROSITE" id="PS51294">
    <property type="entry name" value="HTH_MYB"/>
    <property type="match status" value="1"/>
</dbReference>
<dbReference type="Proteomes" id="UP000009168">
    <property type="component" value="Unassembled WGS sequence"/>
</dbReference>
<evidence type="ECO:0000256" key="1">
    <source>
        <dbReference type="SAM" id="Coils"/>
    </source>
</evidence>
<keyword evidence="5" id="KW-0238">DNA-binding</keyword>
<protein>
    <submittedName>
        <fullName evidence="5">Myb-like DNA-binding domain protein</fullName>
    </submittedName>
</protein>
<dbReference type="KEGG" id="tet:TTHERM_00224610"/>
<proteinExistence type="predicted"/>
<accession>Q23C22</accession>
<dbReference type="GeneID" id="7823439"/>